<dbReference type="Proteomes" id="UP000240859">
    <property type="component" value="Unassembled WGS sequence"/>
</dbReference>
<reference evidence="2" key="2">
    <citation type="submission" date="2018-03" db="EMBL/GenBank/DDBJ databases">
        <authorList>
            <person name="Naushad S."/>
        </authorList>
    </citation>
    <scope>NUCLEOTIDE SEQUENCE</scope>
    <source>
        <strain evidence="1">SNUC 1084</strain>
        <strain evidence="2">SNUC 1231</strain>
    </source>
</reference>
<protein>
    <submittedName>
        <fullName evidence="2">Cyclic lactone autoinducer peptide</fullName>
    </submittedName>
</protein>
<dbReference type="AlphaFoldDB" id="A0A9Q6HRA5"/>
<keyword evidence="3" id="KW-1185">Reference proteome</keyword>
<dbReference type="SMART" id="SM00794">
    <property type="entry name" value="AgrD"/>
    <property type="match status" value="1"/>
</dbReference>
<evidence type="ECO:0000313" key="1">
    <source>
        <dbReference type="EMBL" id="PTI67219.1"/>
    </source>
</evidence>
<gene>
    <name evidence="1" type="ORF">BU057_10995</name>
    <name evidence="2" type="ORF">BU058_02330</name>
</gene>
<organism evidence="2 4">
    <name type="scientific">Staphylococcus succinus</name>
    <dbReference type="NCBI Taxonomy" id="61015"/>
    <lineage>
        <taxon>Bacteria</taxon>
        <taxon>Bacillati</taxon>
        <taxon>Bacillota</taxon>
        <taxon>Bacilli</taxon>
        <taxon>Bacillales</taxon>
        <taxon>Staphylococcaceae</taxon>
        <taxon>Staphylococcus</taxon>
    </lineage>
</organism>
<dbReference type="EMBL" id="PZFQ01000005">
    <property type="protein sequence ID" value="PTI77110.1"/>
    <property type="molecule type" value="Genomic_DNA"/>
</dbReference>
<evidence type="ECO:0000313" key="4">
    <source>
        <dbReference type="Proteomes" id="UP000241960"/>
    </source>
</evidence>
<sequence length="45" mass="4970">MNIFESILNLFAKFFSVLGVIAGAKPCGGFFDEPEVPSEITKLYE</sequence>
<evidence type="ECO:0000313" key="2">
    <source>
        <dbReference type="EMBL" id="PTI77110.1"/>
    </source>
</evidence>
<dbReference type="EMBL" id="PZFR01000088">
    <property type="protein sequence ID" value="PTI67219.1"/>
    <property type="molecule type" value="Genomic_DNA"/>
</dbReference>
<evidence type="ECO:0000313" key="3">
    <source>
        <dbReference type="Proteomes" id="UP000240859"/>
    </source>
</evidence>
<reference evidence="3 4" key="1">
    <citation type="journal article" date="2016" name="Front. Microbiol.">
        <title>Comprehensive Phylogenetic Analysis of Bovine Non-aureus Staphylococci Species Based on Whole-Genome Sequencing.</title>
        <authorList>
            <person name="Naushad S."/>
            <person name="Barkema H.W."/>
            <person name="Luby C."/>
            <person name="Condas L.A."/>
            <person name="Nobrega D.B."/>
            <person name="Carson D.A."/>
            <person name="De Buck J."/>
        </authorList>
    </citation>
    <scope>NUCLEOTIDE SEQUENCE [LARGE SCALE GENOMIC DNA]</scope>
    <source>
        <strain evidence="1 3">SNUC 1084</strain>
        <strain evidence="2 4">SNUC 1231</strain>
    </source>
</reference>
<proteinExistence type="predicted"/>
<dbReference type="Pfam" id="PF05931">
    <property type="entry name" value="AgrD"/>
    <property type="match status" value="1"/>
</dbReference>
<dbReference type="InterPro" id="IPR009229">
    <property type="entry name" value="AgrD"/>
</dbReference>
<dbReference type="Proteomes" id="UP000241960">
    <property type="component" value="Unassembled WGS sequence"/>
</dbReference>
<name>A0A9Q6HRA5_9STAP</name>
<dbReference type="GeneID" id="93719995"/>
<dbReference type="RefSeq" id="WP_046838134.1">
    <property type="nucleotide sequence ID" value="NZ_CP118976.1"/>
</dbReference>
<accession>A0A9Q6HRA5</accession>
<dbReference type="NCBIfam" id="TIGR04223">
    <property type="entry name" value="quorum_AgrD"/>
    <property type="match status" value="1"/>
</dbReference>
<comment type="caution">
    <text evidence="2">The sequence shown here is derived from an EMBL/GenBank/DDBJ whole genome shotgun (WGS) entry which is preliminary data.</text>
</comment>